<evidence type="ECO:0000313" key="1">
    <source>
        <dbReference type="EMBL" id="VEI17082.1"/>
    </source>
</evidence>
<dbReference type="Proteomes" id="UP000268658">
    <property type="component" value="Chromosome"/>
</dbReference>
<dbReference type="KEGG" id="avc:NCTC10951_02009"/>
<gene>
    <name evidence="1" type="ORF">NCTC10951_02009</name>
</gene>
<accession>A0A3S4VEW1</accession>
<protein>
    <submittedName>
        <fullName evidence="1">Uncharacterized protein</fullName>
    </submittedName>
</protein>
<dbReference type="AlphaFoldDB" id="A0A3S4VEW1"/>
<name>A0A3S4VEW1_ACTVI</name>
<sequence>MSKPKGRHRQVRKDKETARKVSELLTAIARLIRAVSVLVDTLGKWFG</sequence>
<organism evidence="1 2">
    <name type="scientific">Actinomyces viscosus</name>
    <dbReference type="NCBI Taxonomy" id="1656"/>
    <lineage>
        <taxon>Bacteria</taxon>
        <taxon>Bacillati</taxon>
        <taxon>Actinomycetota</taxon>
        <taxon>Actinomycetes</taxon>
        <taxon>Actinomycetales</taxon>
        <taxon>Actinomycetaceae</taxon>
        <taxon>Actinomyces</taxon>
    </lineage>
</organism>
<dbReference type="EMBL" id="LR134477">
    <property type="protein sequence ID" value="VEI17082.1"/>
    <property type="molecule type" value="Genomic_DNA"/>
</dbReference>
<proteinExistence type="predicted"/>
<evidence type="ECO:0000313" key="2">
    <source>
        <dbReference type="Proteomes" id="UP000268658"/>
    </source>
</evidence>
<reference evidence="1 2" key="1">
    <citation type="submission" date="2018-12" db="EMBL/GenBank/DDBJ databases">
        <authorList>
            <consortium name="Pathogen Informatics"/>
        </authorList>
    </citation>
    <scope>NUCLEOTIDE SEQUENCE [LARGE SCALE GENOMIC DNA]</scope>
    <source>
        <strain evidence="1 2">NCTC10951</strain>
    </source>
</reference>